<reference evidence="6" key="1">
    <citation type="submission" date="2023-06" db="EMBL/GenBank/DDBJ databases">
        <title>Phylogenetic Diversity of Rhizobium strains.</title>
        <authorList>
            <person name="Moura F.T."/>
            <person name="Helene L.C.F."/>
            <person name="Hungria M."/>
        </authorList>
    </citation>
    <scope>NUCLEOTIDE SEQUENCE</scope>
    <source>
        <strain evidence="6">CCGE524</strain>
    </source>
</reference>
<protein>
    <recommendedName>
        <fullName evidence="2">phospholipase D</fullName>
        <ecNumber evidence="2">3.1.4.4</ecNumber>
    </recommendedName>
</protein>
<gene>
    <name evidence="6" type="ORF">PY650_28275</name>
</gene>
<dbReference type="CDD" id="cd07812">
    <property type="entry name" value="SRPBCC"/>
    <property type="match status" value="1"/>
</dbReference>
<accession>A0ABT7KLF6</accession>
<keyword evidence="7" id="KW-1185">Reference proteome</keyword>
<evidence type="ECO:0000256" key="1">
    <source>
        <dbReference type="ARBA" id="ARBA00008664"/>
    </source>
</evidence>
<dbReference type="InterPro" id="IPR051406">
    <property type="entry name" value="PLD_domain"/>
</dbReference>
<dbReference type="PANTHER" id="PTHR43856:SF1">
    <property type="entry name" value="MITOCHONDRIAL CARDIOLIPIN HYDROLASE"/>
    <property type="match status" value="1"/>
</dbReference>
<organism evidence="6 7">
    <name type="scientific">Rhizobium calliandrae</name>
    <dbReference type="NCBI Taxonomy" id="1312182"/>
    <lineage>
        <taxon>Bacteria</taxon>
        <taxon>Pseudomonadati</taxon>
        <taxon>Pseudomonadota</taxon>
        <taxon>Alphaproteobacteria</taxon>
        <taxon>Hyphomicrobiales</taxon>
        <taxon>Rhizobiaceae</taxon>
        <taxon>Rhizobium/Agrobacterium group</taxon>
        <taxon>Rhizobium</taxon>
    </lineage>
</organism>
<comment type="similarity">
    <text evidence="1">Belongs to the phospholipase D family.</text>
</comment>
<evidence type="ECO:0000256" key="5">
    <source>
        <dbReference type="SAM" id="MobiDB-lite"/>
    </source>
</evidence>
<sequence length="572" mass="62518">MATALALANNDVAQIAWQYDAKLPGCLGFAVFRKLGDPDAAGDWTPLPAWVGFVGENNDAWTKRDTTIWPIQKYSWKDVTAQRGETYTYKIVPVSGKAGTGQPLTPDDAHALVTNSVTLTPDRGHFKTYFNRGILSTQFVSHAVPKGPSGAPNYAVLKGRIDQPGDPLRLALAGQILEGLELLLKKAETENGSCYAALYELDDPDLLSLLVNGKGLHVILSNTGPDDQENRAARQTLHAAADIEIIDRFVPGGHIGHNKFVVYLNAQGEPEEVLLGSTNWTSSAVCAQSNNALIVADPDLAAAYFSYWNRLKADSPPQGQSKQGADLREANQTPGIKDHPIDDGKATVWFSPNTEHARTSHPTADEATPLDLAEVFQLMEDAKNAILFLEFQPGHPSVVDRAAKIGSDRPDLFIRGAATDPGAVDVFNTTLVHRTTEDPVEVVPASAITDQFAFWQQELLKLGPTAHAIIHDKIIVIDPMSADCVVVTGSHNQGFRASYNNDENLLIVRGHQDLAKAYAVHVMDIYDHYRFRYQIQKNGTHAFSGLEPSDQWQDKYFDPGSAASGDNKLWWP</sequence>
<dbReference type="PANTHER" id="PTHR43856">
    <property type="entry name" value="CARDIOLIPIN HYDROLASE"/>
    <property type="match status" value="1"/>
</dbReference>
<evidence type="ECO:0000256" key="2">
    <source>
        <dbReference type="ARBA" id="ARBA00012027"/>
    </source>
</evidence>
<evidence type="ECO:0000313" key="6">
    <source>
        <dbReference type="EMBL" id="MDL2409461.1"/>
    </source>
</evidence>
<evidence type="ECO:0000256" key="4">
    <source>
        <dbReference type="ARBA" id="ARBA00023098"/>
    </source>
</evidence>
<keyword evidence="3" id="KW-0442">Lipid degradation</keyword>
<dbReference type="RefSeq" id="WP_285882998.1">
    <property type="nucleotide sequence ID" value="NZ_JARFYN010000051.1"/>
</dbReference>
<name>A0ABT7KLF6_9HYPH</name>
<dbReference type="EMBL" id="JARFYN010000051">
    <property type="protein sequence ID" value="MDL2409461.1"/>
    <property type="molecule type" value="Genomic_DNA"/>
</dbReference>
<dbReference type="SUPFAM" id="SSF56024">
    <property type="entry name" value="Phospholipase D/nuclease"/>
    <property type="match status" value="2"/>
</dbReference>
<proteinExistence type="inferred from homology"/>
<feature type="region of interest" description="Disordered" evidence="5">
    <location>
        <begin position="315"/>
        <end position="343"/>
    </location>
</feature>
<keyword evidence="4" id="KW-0443">Lipid metabolism</keyword>
<evidence type="ECO:0000256" key="3">
    <source>
        <dbReference type="ARBA" id="ARBA00022963"/>
    </source>
</evidence>
<comment type="caution">
    <text evidence="6">The sequence shown here is derived from an EMBL/GenBank/DDBJ whole genome shotgun (WGS) entry which is preliminary data.</text>
</comment>
<dbReference type="Gene3D" id="3.30.870.10">
    <property type="entry name" value="Endonuclease Chain A"/>
    <property type="match status" value="2"/>
</dbReference>
<evidence type="ECO:0000313" key="7">
    <source>
        <dbReference type="Proteomes" id="UP001172630"/>
    </source>
</evidence>
<dbReference type="Proteomes" id="UP001172630">
    <property type="component" value="Unassembled WGS sequence"/>
</dbReference>
<dbReference type="EC" id="3.1.4.4" evidence="2"/>